<evidence type="ECO:0000313" key="3">
    <source>
        <dbReference type="Proteomes" id="UP000030752"/>
    </source>
</evidence>
<protein>
    <recommendedName>
        <fullName evidence="4">Only prolin and serin are matching in the corresponding protein</fullName>
    </recommendedName>
</protein>
<evidence type="ECO:0008006" key="4">
    <source>
        <dbReference type="Google" id="ProtNLM"/>
    </source>
</evidence>
<dbReference type="GeneID" id="19974991"/>
<accession>W2RQN7</accession>
<reference evidence="2 3" key="1">
    <citation type="submission" date="2013-03" db="EMBL/GenBank/DDBJ databases">
        <title>The Genome Sequence of Phialophora europaea CBS 101466.</title>
        <authorList>
            <consortium name="The Broad Institute Genomics Platform"/>
            <person name="Cuomo C."/>
            <person name="de Hoog S."/>
            <person name="Gorbushina A."/>
            <person name="Walker B."/>
            <person name="Young S.K."/>
            <person name="Zeng Q."/>
            <person name="Gargeya S."/>
            <person name="Fitzgerald M."/>
            <person name="Haas B."/>
            <person name="Abouelleil A."/>
            <person name="Allen A.W."/>
            <person name="Alvarado L."/>
            <person name="Arachchi H.M."/>
            <person name="Berlin A.M."/>
            <person name="Chapman S.B."/>
            <person name="Gainer-Dewar J."/>
            <person name="Goldberg J."/>
            <person name="Griggs A."/>
            <person name="Gujja S."/>
            <person name="Hansen M."/>
            <person name="Howarth C."/>
            <person name="Imamovic A."/>
            <person name="Ireland A."/>
            <person name="Larimer J."/>
            <person name="McCowan C."/>
            <person name="Murphy C."/>
            <person name="Pearson M."/>
            <person name="Poon T.W."/>
            <person name="Priest M."/>
            <person name="Roberts A."/>
            <person name="Saif S."/>
            <person name="Shea T."/>
            <person name="Sisk P."/>
            <person name="Sykes S."/>
            <person name="Wortman J."/>
            <person name="Nusbaum C."/>
            <person name="Birren B."/>
        </authorList>
    </citation>
    <scope>NUCLEOTIDE SEQUENCE [LARGE SCALE GENOMIC DNA]</scope>
    <source>
        <strain evidence="2 3">CBS 101466</strain>
    </source>
</reference>
<dbReference type="AlphaFoldDB" id="W2RQN7"/>
<dbReference type="HOGENOM" id="CLU_020684_1_0_1"/>
<keyword evidence="3" id="KW-1185">Reference proteome</keyword>
<feature type="compositionally biased region" description="Low complexity" evidence="1">
    <location>
        <begin position="35"/>
        <end position="47"/>
    </location>
</feature>
<organism evidence="2 3">
    <name type="scientific">Cyphellophora europaea (strain CBS 101466)</name>
    <name type="common">Phialophora europaea</name>
    <dbReference type="NCBI Taxonomy" id="1220924"/>
    <lineage>
        <taxon>Eukaryota</taxon>
        <taxon>Fungi</taxon>
        <taxon>Dikarya</taxon>
        <taxon>Ascomycota</taxon>
        <taxon>Pezizomycotina</taxon>
        <taxon>Eurotiomycetes</taxon>
        <taxon>Chaetothyriomycetidae</taxon>
        <taxon>Chaetothyriales</taxon>
        <taxon>Cyphellophoraceae</taxon>
        <taxon>Cyphellophora</taxon>
    </lineage>
</organism>
<feature type="region of interest" description="Disordered" evidence="1">
    <location>
        <begin position="30"/>
        <end position="57"/>
    </location>
</feature>
<dbReference type="RefSeq" id="XP_008720198.1">
    <property type="nucleotide sequence ID" value="XM_008721976.1"/>
</dbReference>
<proteinExistence type="predicted"/>
<feature type="region of interest" description="Disordered" evidence="1">
    <location>
        <begin position="124"/>
        <end position="182"/>
    </location>
</feature>
<evidence type="ECO:0000256" key="1">
    <source>
        <dbReference type="SAM" id="MobiDB-lite"/>
    </source>
</evidence>
<dbReference type="VEuPathDB" id="FungiDB:HMPREF1541_07652"/>
<feature type="compositionally biased region" description="Polar residues" evidence="1">
    <location>
        <begin position="159"/>
        <end position="170"/>
    </location>
</feature>
<dbReference type="EMBL" id="KB822723">
    <property type="protein sequence ID" value="ETN38029.1"/>
    <property type="molecule type" value="Genomic_DNA"/>
</dbReference>
<gene>
    <name evidence="2" type="ORF">HMPREF1541_07652</name>
</gene>
<dbReference type="Proteomes" id="UP000030752">
    <property type="component" value="Unassembled WGS sequence"/>
</dbReference>
<dbReference type="STRING" id="1220924.W2RQN7"/>
<name>W2RQN7_CYPE1</name>
<dbReference type="OrthoDB" id="3882058at2759"/>
<evidence type="ECO:0000313" key="2">
    <source>
        <dbReference type="EMBL" id="ETN38029.1"/>
    </source>
</evidence>
<feature type="region of interest" description="Disordered" evidence="1">
    <location>
        <begin position="457"/>
        <end position="486"/>
    </location>
</feature>
<dbReference type="InParanoid" id="W2RQN7"/>
<sequence length="504" mass="55401">MEPSTTSHHSADDTTSAAVALSSPVTSIFSKGHMSKSSASSLSVASSPNPRESFDLYGPKLGKVAEEQEREDIAPAHDIARSPSISNDYSLYFASEAQDLPITSTYQPGHTFEDRGAYSNASLEQYHSKRPRSSENVGPSLHRRLSRRIGSMSRRLKNRSGTGPQLSVMTHVSAPPSRAGSTTSAQIISPAMSAISQHESYLPPSPAYDNMEHSRRSSYSHIDEEMEDRTPEELPQAATPLLPPVLSEHFGPDDTVNSPLQSPSIAPTPAVLSSRTSLDSSPVAHIAGLPSPPLSTKPSMVSIHQRSRANTTTAALPEIPPLQLGHEDPWSHALGHANFNIRPEPYLPQVFDLESYTEFRSNWDVARSNYAKHLVRTSEHYGSTSKVFKLTVEKWTSIERCWKAYHDAQEKIVGPQLQELKRASDEAPLDSQPPKWPLEKPLSRIVMPEIDDKCGKFPELGDSDIVGPMEVAPPRSAEMSPSQYPLSPRKRSLLRFLSDMFGKA</sequence>
<dbReference type="eggNOG" id="ENOG502SJFJ">
    <property type="taxonomic scope" value="Eukaryota"/>
</dbReference>